<dbReference type="InterPro" id="IPR029044">
    <property type="entry name" value="Nucleotide-diphossugar_trans"/>
</dbReference>
<comment type="caution">
    <text evidence="7">The sequence shown here is derived from an EMBL/GenBank/DDBJ whole genome shotgun (WGS) entry which is preliminary data.</text>
</comment>
<evidence type="ECO:0000313" key="7">
    <source>
        <dbReference type="EMBL" id="MBK7416531.1"/>
    </source>
</evidence>
<protein>
    <submittedName>
        <fullName evidence="7">TIGR04283 family arsenosugar biosynthesis glycosyltransferase</fullName>
    </submittedName>
</protein>
<dbReference type="Proteomes" id="UP000739411">
    <property type="component" value="Unassembled WGS sequence"/>
</dbReference>
<dbReference type="AlphaFoldDB" id="A0A935KD75"/>
<evidence type="ECO:0000256" key="5">
    <source>
        <dbReference type="ARBA" id="ARBA00023136"/>
    </source>
</evidence>
<sequence length="226" mass="24384">MSLSIVVPMLNEAAGIADALRALRDLDAEIVAVDGGSSDKTVACAAPHADLLLSAARGRARQMNAGAAAAQGDILLFLHADTRLPPAADQIIKQSIASGALWGRFDVEISGNSAWFPLIAALMNLRSRLTGIATGDQAIFVKRSAFEQIGGFPDLPLMEDIVLSQRLKKLAHPACLRQKVVTAGRRWEKHGILRTILTMWSLRLRFFFGADPKQLAIEYGYAPNAQ</sequence>
<dbReference type="InterPro" id="IPR026461">
    <property type="entry name" value="Trfase_2_rSAM/seldom_assoc"/>
</dbReference>
<dbReference type="GO" id="GO:0016757">
    <property type="term" value="F:glycosyltransferase activity"/>
    <property type="evidence" value="ECO:0007669"/>
    <property type="project" value="UniProtKB-KW"/>
</dbReference>
<dbReference type="GO" id="GO:0005886">
    <property type="term" value="C:plasma membrane"/>
    <property type="evidence" value="ECO:0007669"/>
    <property type="project" value="UniProtKB-SubCell"/>
</dbReference>
<dbReference type="NCBIfam" id="TIGR04283">
    <property type="entry name" value="glyco_like_mftF"/>
    <property type="match status" value="1"/>
</dbReference>
<keyword evidence="5" id="KW-0472">Membrane</keyword>
<dbReference type="SUPFAM" id="SSF53448">
    <property type="entry name" value="Nucleotide-diphospho-sugar transferases"/>
    <property type="match status" value="1"/>
</dbReference>
<comment type="subcellular location">
    <subcellularLocation>
        <location evidence="1">Cell membrane</location>
    </subcellularLocation>
</comment>
<keyword evidence="3" id="KW-0328">Glycosyltransferase</keyword>
<name>A0A935KD75_9RHOO</name>
<dbReference type="CDD" id="cd02522">
    <property type="entry name" value="GT_2_like_a"/>
    <property type="match status" value="1"/>
</dbReference>
<dbReference type="PANTHER" id="PTHR43646:SF2">
    <property type="entry name" value="GLYCOSYLTRANSFERASE 2-LIKE DOMAIN-CONTAINING PROTEIN"/>
    <property type="match status" value="1"/>
</dbReference>
<evidence type="ECO:0000313" key="8">
    <source>
        <dbReference type="Proteomes" id="UP000739411"/>
    </source>
</evidence>
<accession>A0A935KD75</accession>
<evidence type="ECO:0000256" key="3">
    <source>
        <dbReference type="ARBA" id="ARBA00022676"/>
    </source>
</evidence>
<proteinExistence type="predicted"/>
<dbReference type="Gene3D" id="3.90.550.10">
    <property type="entry name" value="Spore Coat Polysaccharide Biosynthesis Protein SpsA, Chain A"/>
    <property type="match status" value="1"/>
</dbReference>
<dbReference type="Pfam" id="PF00535">
    <property type="entry name" value="Glycos_transf_2"/>
    <property type="match status" value="1"/>
</dbReference>
<keyword evidence="2" id="KW-1003">Cell membrane</keyword>
<dbReference type="EMBL" id="JADJMS010000046">
    <property type="protein sequence ID" value="MBK7416531.1"/>
    <property type="molecule type" value="Genomic_DNA"/>
</dbReference>
<evidence type="ECO:0000259" key="6">
    <source>
        <dbReference type="Pfam" id="PF00535"/>
    </source>
</evidence>
<organism evidence="7 8">
    <name type="scientific">Candidatus Dechloromonas phosphorivorans</name>
    <dbReference type="NCBI Taxonomy" id="2899244"/>
    <lineage>
        <taxon>Bacteria</taxon>
        <taxon>Pseudomonadati</taxon>
        <taxon>Pseudomonadota</taxon>
        <taxon>Betaproteobacteria</taxon>
        <taxon>Rhodocyclales</taxon>
        <taxon>Azonexaceae</taxon>
        <taxon>Dechloromonas</taxon>
    </lineage>
</organism>
<dbReference type="PANTHER" id="PTHR43646">
    <property type="entry name" value="GLYCOSYLTRANSFERASE"/>
    <property type="match status" value="1"/>
</dbReference>
<dbReference type="InterPro" id="IPR001173">
    <property type="entry name" value="Glyco_trans_2-like"/>
</dbReference>
<keyword evidence="4" id="KW-0808">Transferase</keyword>
<evidence type="ECO:0000256" key="1">
    <source>
        <dbReference type="ARBA" id="ARBA00004236"/>
    </source>
</evidence>
<evidence type="ECO:0000256" key="4">
    <source>
        <dbReference type="ARBA" id="ARBA00022679"/>
    </source>
</evidence>
<gene>
    <name evidence="7" type="ORF">IPJ38_17010</name>
</gene>
<evidence type="ECO:0000256" key="2">
    <source>
        <dbReference type="ARBA" id="ARBA00022475"/>
    </source>
</evidence>
<reference evidence="7 8" key="1">
    <citation type="submission" date="2020-10" db="EMBL/GenBank/DDBJ databases">
        <title>Connecting structure to function with the recovery of over 1000 high-quality activated sludge metagenome-assembled genomes encoding full-length rRNA genes using long-read sequencing.</title>
        <authorList>
            <person name="Singleton C.M."/>
            <person name="Petriglieri F."/>
            <person name="Kristensen J.M."/>
            <person name="Kirkegaard R.H."/>
            <person name="Michaelsen T.Y."/>
            <person name="Andersen M.H."/>
            <person name="Karst S.M."/>
            <person name="Dueholm M.S."/>
            <person name="Nielsen P.H."/>
            <person name="Albertsen M."/>
        </authorList>
    </citation>
    <scope>NUCLEOTIDE SEQUENCE [LARGE SCALE GENOMIC DNA]</scope>
    <source>
        <strain evidence="7">EsbW_18-Q3-R4-48_BATAC.463</strain>
    </source>
</reference>
<feature type="domain" description="Glycosyltransferase 2-like" evidence="6">
    <location>
        <begin position="4"/>
        <end position="120"/>
    </location>
</feature>